<gene>
    <name evidence="2" type="ORF">A3Q56_04449</name>
</gene>
<reference evidence="2 3" key="1">
    <citation type="submission" date="2016-04" db="EMBL/GenBank/DDBJ databases">
        <title>The genome of Intoshia linei affirms orthonectids as highly simplified spiralians.</title>
        <authorList>
            <person name="Mikhailov K.V."/>
            <person name="Slusarev G.S."/>
            <person name="Nikitin M.A."/>
            <person name="Logacheva M.D."/>
            <person name="Penin A."/>
            <person name="Aleoshin V."/>
            <person name="Panchin Y.V."/>
        </authorList>
    </citation>
    <scope>NUCLEOTIDE SEQUENCE [LARGE SCALE GENOMIC DNA]</scope>
    <source>
        <strain evidence="2">Intl2013</strain>
        <tissue evidence="2">Whole animal</tissue>
    </source>
</reference>
<evidence type="ECO:0000256" key="1">
    <source>
        <dbReference type="SAM" id="Phobius"/>
    </source>
</evidence>
<feature type="non-terminal residue" evidence="2">
    <location>
        <position position="201"/>
    </location>
</feature>
<keyword evidence="1" id="KW-1133">Transmembrane helix</keyword>
<keyword evidence="1" id="KW-0812">Transmembrane</keyword>
<accession>A0A177B0R3</accession>
<feature type="transmembrane region" description="Helical" evidence="1">
    <location>
        <begin position="39"/>
        <end position="57"/>
    </location>
</feature>
<dbReference type="PANTHER" id="PTHR33332">
    <property type="entry name" value="REVERSE TRANSCRIPTASE DOMAIN-CONTAINING PROTEIN"/>
    <property type="match status" value="1"/>
</dbReference>
<evidence type="ECO:0008006" key="4">
    <source>
        <dbReference type="Google" id="ProtNLM"/>
    </source>
</evidence>
<dbReference type="Proteomes" id="UP000078046">
    <property type="component" value="Unassembled WGS sequence"/>
</dbReference>
<evidence type="ECO:0000313" key="3">
    <source>
        <dbReference type="Proteomes" id="UP000078046"/>
    </source>
</evidence>
<proteinExistence type="predicted"/>
<dbReference type="EMBL" id="LWCA01000568">
    <property type="protein sequence ID" value="OAF67816.1"/>
    <property type="molecule type" value="Genomic_DNA"/>
</dbReference>
<dbReference type="AlphaFoldDB" id="A0A177B0R3"/>
<organism evidence="2 3">
    <name type="scientific">Intoshia linei</name>
    <dbReference type="NCBI Taxonomy" id="1819745"/>
    <lineage>
        <taxon>Eukaryota</taxon>
        <taxon>Metazoa</taxon>
        <taxon>Spiralia</taxon>
        <taxon>Lophotrochozoa</taxon>
        <taxon>Mesozoa</taxon>
        <taxon>Orthonectida</taxon>
        <taxon>Rhopaluridae</taxon>
        <taxon>Intoshia</taxon>
    </lineage>
</organism>
<name>A0A177B0R3_9BILA</name>
<sequence length="201" mass="23536">MLRRINYIKSLYRCHSNIVTKKNFYNDIMSMNLIERKKIGIWLGGCTALVCGAITLGDDLKIYSVIKNFADNEKIQKDIDSIYEWSNKHNLPLNLSKCNVMHFTQNKNDFYPTLKIHNHVLPKITSVKDLGVTFTDDGKFDQHIERVVRAAKIETFRIKKTIALRQLKYLLLLFKLFILPKIEYASQVWNPSKKDIKRLES</sequence>
<keyword evidence="3" id="KW-1185">Reference proteome</keyword>
<keyword evidence="1" id="KW-0472">Membrane</keyword>
<comment type="caution">
    <text evidence="2">The sequence shown here is derived from an EMBL/GenBank/DDBJ whole genome shotgun (WGS) entry which is preliminary data.</text>
</comment>
<dbReference type="OrthoDB" id="6283029at2759"/>
<protein>
    <recommendedName>
        <fullName evidence="4">Reverse transcriptase domain-containing protein</fullName>
    </recommendedName>
</protein>
<evidence type="ECO:0000313" key="2">
    <source>
        <dbReference type="EMBL" id="OAF67816.1"/>
    </source>
</evidence>